<dbReference type="GO" id="GO:0006508">
    <property type="term" value="P:proteolysis"/>
    <property type="evidence" value="ECO:0007669"/>
    <property type="project" value="InterPro"/>
</dbReference>
<protein>
    <recommendedName>
        <fullName evidence="3">Serine protease</fullName>
    </recommendedName>
</protein>
<reference evidence="1" key="1">
    <citation type="submission" date="2021-01" db="EMBL/GenBank/DDBJ databases">
        <title>Draft genome sequence of Acholeplasmataceae bacterium strain Mahy22.</title>
        <authorList>
            <person name="Watanabe M."/>
            <person name="Kojima H."/>
            <person name="Fukui M."/>
        </authorList>
    </citation>
    <scope>NUCLEOTIDE SEQUENCE</scope>
    <source>
        <strain evidence="1">Mahy22</strain>
    </source>
</reference>
<name>A0A7U9TJM3_9MOLU</name>
<dbReference type="Proteomes" id="UP000620133">
    <property type="component" value="Chromosome"/>
</dbReference>
<accession>A0A7U9TJM3</accession>
<evidence type="ECO:0008006" key="3">
    <source>
        <dbReference type="Google" id="ProtNLM"/>
    </source>
</evidence>
<dbReference type="PANTHER" id="PTHR43019:SF23">
    <property type="entry name" value="PROTEASE DO-LIKE 5, CHLOROPLASTIC"/>
    <property type="match status" value="1"/>
</dbReference>
<gene>
    <name evidence="1" type="ORF">MPAN_004510</name>
</gene>
<dbReference type="KEGG" id="manr:MPAN_004510"/>
<organism evidence="1 2">
    <name type="scientific">Mariniplasma anaerobium</name>
    <dbReference type="NCBI Taxonomy" id="2735436"/>
    <lineage>
        <taxon>Bacteria</taxon>
        <taxon>Bacillati</taxon>
        <taxon>Mycoplasmatota</taxon>
        <taxon>Mollicutes</taxon>
        <taxon>Acholeplasmatales</taxon>
        <taxon>Acholeplasmataceae</taxon>
        <taxon>Mariniplasma</taxon>
    </lineage>
</organism>
<proteinExistence type="predicted"/>
<dbReference type="SUPFAM" id="SSF50494">
    <property type="entry name" value="Trypsin-like serine proteases"/>
    <property type="match status" value="1"/>
</dbReference>
<dbReference type="AlphaFoldDB" id="A0A7U9TJM3"/>
<dbReference type="InterPro" id="IPR001940">
    <property type="entry name" value="Peptidase_S1C"/>
</dbReference>
<evidence type="ECO:0000313" key="1">
    <source>
        <dbReference type="EMBL" id="BCR35558.1"/>
    </source>
</evidence>
<sequence length="216" mass="24522">MLKRYKFMIFILVVGLIATTSYFYLTKDQRTYNQILTSHIRLVVTRENQTSFGTSVIFDEDSQYYYALTNHHVVDQATKIDGVDFENNIYQMDVINSSSYYDLAVLKFEKDIDLKTLKISEVYHLDDEIKAVGYPRSIFTISSGSIDRIDVVDFDITIQVIHHSASIDHGSSGGALLNAKNEIIGINFAANLDSQVSYAIPGIKINQYLSSIDYKD</sequence>
<dbReference type="Pfam" id="PF13365">
    <property type="entry name" value="Trypsin_2"/>
    <property type="match status" value="1"/>
</dbReference>
<dbReference type="PANTHER" id="PTHR43019">
    <property type="entry name" value="SERINE ENDOPROTEASE DEGS"/>
    <property type="match status" value="1"/>
</dbReference>
<dbReference type="EMBL" id="AP024412">
    <property type="protein sequence ID" value="BCR35558.1"/>
    <property type="molecule type" value="Genomic_DNA"/>
</dbReference>
<dbReference type="Gene3D" id="2.40.10.120">
    <property type="match status" value="1"/>
</dbReference>
<dbReference type="GO" id="GO:0004252">
    <property type="term" value="F:serine-type endopeptidase activity"/>
    <property type="evidence" value="ECO:0007669"/>
    <property type="project" value="InterPro"/>
</dbReference>
<dbReference type="InterPro" id="IPR009003">
    <property type="entry name" value="Peptidase_S1_PA"/>
</dbReference>
<evidence type="ECO:0000313" key="2">
    <source>
        <dbReference type="Proteomes" id="UP000620133"/>
    </source>
</evidence>
<dbReference type="RefSeq" id="WP_176239997.1">
    <property type="nucleotide sequence ID" value="NZ_AP024412.1"/>
</dbReference>
<dbReference type="PRINTS" id="PR00834">
    <property type="entry name" value="PROTEASES2C"/>
</dbReference>
<keyword evidence="2" id="KW-1185">Reference proteome</keyword>